<comment type="caution">
    <text evidence="12">The sequence shown here is derived from an EMBL/GenBank/DDBJ whole genome shotgun (WGS) entry which is preliminary data.</text>
</comment>
<dbReference type="NCBIfam" id="TIGR02375">
    <property type="entry name" value="pseudoazurin"/>
    <property type="match status" value="1"/>
</dbReference>
<dbReference type="eggNOG" id="COG3794">
    <property type="taxonomic scope" value="Bacteria"/>
</dbReference>
<dbReference type="GO" id="GO:0042597">
    <property type="term" value="C:periplasmic space"/>
    <property type="evidence" value="ECO:0007669"/>
    <property type="project" value="UniProtKB-SubCell"/>
</dbReference>
<evidence type="ECO:0000313" key="15">
    <source>
        <dbReference type="Proteomes" id="UP000294958"/>
    </source>
</evidence>
<dbReference type="InterPro" id="IPR012745">
    <property type="entry name" value="Pseudoazurin"/>
</dbReference>
<dbReference type="InterPro" id="IPR028871">
    <property type="entry name" value="BlueCu_1_BS"/>
</dbReference>
<evidence type="ECO:0000256" key="10">
    <source>
        <dbReference type="SAM" id="SignalP"/>
    </source>
</evidence>
<organism evidence="12 14">
    <name type="scientific">Aquamicrobium defluvii</name>
    <dbReference type="NCBI Taxonomy" id="69279"/>
    <lineage>
        <taxon>Bacteria</taxon>
        <taxon>Pseudomonadati</taxon>
        <taxon>Pseudomonadota</taxon>
        <taxon>Alphaproteobacteria</taxon>
        <taxon>Hyphomicrobiales</taxon>
        <taxon>Phyllobacteriaceae</taxon>
        <taxon>Aquamicrobium</taxon>
    </lineage>
</organism>
<keyword evidence="15" id="KW-1185">Reference proteome</keyword>
<comment type="subcellular location">
    <subcellularLocation>
        <location evidence="1">Periplasm</location>
    </subcellularLocation>
</comment>
<evidence type="ECO:0000313" key="14">
    <source>
        <dbReference type="Proteomes" id="UP000019849"/>
    </source>
</evidence>
<dbReference type="PATRIC" id="fig|69279.3.peg.1348"/>
<dbReference type="InterPro" id="IPR008972">
    <property type="entry name" value="Cupredoxin"/>
</dbReference>
<keyword evidence="6" id="KW-0249">Electron transport</keyword>
<dbReference type="AlphaFoldDB" id="A0A011UU02"/>
<evidence type="ECO:0000256" key="3">
    <source>
        <dbReference type="ARBA" id="ARBA00022448"/>
    </source>
</evidence>
<evidence type="ECO:0000256" key="4">
    <source>
        <dbReference type="ARBA" id="ARBA00022723"/>
    </source>
</evidence>
<keyword evidence="4 9" id="KW-0479">Metal-binding</keyword>
<dbReference type="Proteomes" id="UP000294958">
    <property type="component" value="Unassembled WGS sequence"/>
</dbReference>
<feature type="binding site" evidence="9">
    <location>
        <position position="103"/>
    </location>
    <ligand>
        <name>Cu cation</name>
        <dbReference type="ChEBI" id="CHEBI:23378"/>
    </ligand>
</feature>
<feature type="signal peptide" evidence="10">
    <location>
        <begin position="1"/>
        <end position="21"/>
    </location>
</feature>
<dbReference type="HOGENOM" id="CLU_124330_0_0_5"/>
<dbReference type="STRING" id="69279.BG36_22145"/>
<proteinExistence type="predicted"/>
<dbReference type="Pfam" id="PF00127">
    <property type="entry name" value="Copper-bind"/>
    <property type="match status" value="1"/>
</dbReference>
<feature type="domain" description="Blue (type 1) copper" evidence="11">
    <location>
        <begin position="27"/>
        <end position="114"/>
    </location>
</feature>
<reference evidence="12 14" key="1">
    <citation type="submission" date="2014-02" db="EMBL/GenBank/DDBJ databases">
        <title>Aquamicrobium defluvii Genome sequencing.</title>
        <authorList>
            <person name="Wang X."/>
        </authorList>
    </citation>
    <scope>NUCLEOTIDE SEQUENCE [LARGE SCALE GENOMIC DNA]</scope>
    <source>
        <strain evidence="12 14">W13Z1</strain>
    </source>
</reference>
<name>A0A011UU02_9HYPH</name>
<reference evidence="13 15" key="2">
    <citation type="submission" date="2019-03" db="EMBL/GenBank/DDBJ databases">
        <title>Genomic Encyclopedia of Type Strains, Phase IV (KMG-IV): sequencing the most valuable type-strain genomes for metagenomic binning, comparative biology and taxonomic classification.</title>
        <authorList>
            <person name="Goeker M."/>
        </authorList>
    </citation>
    <scope>NUCLEOTIDE SEQUENCE [LARGE SCALE GENOMIC DNA]</scope>
    <source>
        <strain evidence="13 15">DSM 11603</strain>
    </source>
</reference>
<evidence type="ECO:0000259" key="11">
    <source>
        <dbReference type="Pfam" id="PF00127"/>
    </source>
</evidence>
<evidence type="ECO:0000256" key="8">
    <source>
        <dbReference type="NCBIfam" id="TIGR02375"/>
    </source>
</evidence>
<evidence type="ECO:0000256" key="1">
    <source>
        <dbReference type="ARBA" id="ARBA00004418"/>
    </source>
</evidence>
<keyword evidence="5" id="KW-0574">Periplasm</keyword>
<feature type="binding site" evidence="9">
    <location>
        <position position="108"/>
    </location>
    <ligand>
        <name>Cu cation</name>
        <dbReference type="ChEBI" id="CHEBI:23378"/>
    </ligand>
</feature>
<dbReference type="PRINTS" id="PR00155">
    <property type="entry name" value="AMICYANIN"/>
</dbReference>
<evidence type="ECO:0000256" key="7">
    <source>
        <dbReference type="ARBA" id="ARBA00023008"/>
    </source>
</evidence>
<evidence type="ECO:0000313" key="12">
    <source>
        <dbReference type="EMBL" id="EXL09353.1"/>
    </source>
</evidence>
<evidence type="ECO:0000256" key="9">
    <source>
        <dbReference type="PIRSR" id="PIRSR602386-1"/>
    </source>
</evidence>
<accession>A0A011UU02</accession>
<comment type="cofactor">
    <cofactor evidence="9">
        <name>Cu cation</name>
        <dbReference type="ChEBI" id="CHEBI:23378"/>
    </cofactor>
    <text evidence="9">Binds 1 copper ion per subunit.</text>
</comment>
<keyword evidence="10" id="KW-0732">Signal</keyword>
<feature type="binding site" evidence="9">
    <location>
        <position position="100"/>
    </location>
    <ligand>
        <name>Cu cation</name>
        <dbReference type="ChEBI" id="CHEBI:23378"/>
    </ligand>
</feature>
<dbReference type="EMBL" id="SNZF01000006">
    <property type="protein sequence ID" value="TDR36190.1"/>
    <property type="molecule type" value="Genomic_DNA"/>
</dbReference>
<dbReference type="PROSITE" id="PS00196">
    <property type="entry name" value="COPPER_BLUE"/>
    <property type="match status" value="1"/>
</dbReference>
<dbReference type="GO" id="GO:0005507">
    <property type="term" value="F:copper ion binding"/>
    <property type="evidence" value="ECO:0007669"/>
    <property type="project" value="UniProtKB-UniRule"/>
</dbReference>
<dbReference type="InterPro" id="IPR001235">
    <property type="entry name" value="Copper_blue_Plastocyanin"/>
</dbReference>
<dbReference type="InterPro" id="IPR002386">
    <property type="entry name" value="Amicyanin/Pseudoazurin"/>
</dbReference>
<dbReference type="EMBL" id="JENY01000007">
    <property type="protein sequence ID" value="EXL09353.1"/>
    <property type="molecule type" value="Genomic_DNA"/>
</dbReference>
<feature type="chain" id="PRO_5044537381" description="Pseudoazurin" evidence="10">
    <location>
        <begin position="22"/>
        <end position="147"/>
    </location>
</feature>
<evidence type="ECO:0000256" key="5">
    <source>
        <dbReference type="ARBA" id="ARBA00022764"/>
    </source>
</evidence>
<dbReference type="Proteomes" id="UP000019849">
    <property type="component" value="Unassembled WGS sequence"/>
</dbReference>
<evidence type="ECO:0000313" key="13">
    <source>
        <dbReference type="EMBL" id="TDR36190.1"/>
    </source>
</evidence>
<dbReference type="GO" id="GO:0009055">
    <property type="term" value="F:electron transfer activity"/>
    <property type="evidence" value="ECO:0007669"/>
    <property type="project" value="InterPro"/>
</dbReference>
<keyword evidence="7 9" id="KW-0186">Copper</keyword>
<dbReference type="InterPro" id="IPR000923">
    <property type="entry name" value="BlueCu_1"/>
</dbReference>
<keyword evidence="3" id="KW-0813">Transport</keyword>
<evidence type="ECO:0000256" key="2">
    <source>
        <dbReference type="ARBA" id="ARBA00016984"/>
    </source>
</evidence>
<dbReference type="CDD" id="cd04218">
    <property type="entry name" value="Pseudoazurin"/>
    <property type="match status" value="1"/>
</dbReference>
<protein>
    <recommendedName>
        <fullName evidence="2 8">Pseudoazurin</fullName>
    </recommendedName>
</protein>
<gene>
    <name evidence="12" type="ORF">BG36_22145</name>
    <name evidence="13" type="ORF">DES43_10689</name>
</gene>
<dbReference type="Gene3D" id="2.60.40.420">
    <property type="entry name" value="Cupredoxins - blue copper proteins"/>
    <property type="match status" value="1"/>
</dbReference>
<dbReference type="PRINTS" id="PR00156">
    <property type="entry name" value="COPPERBLUE"/>
</dbReference>
<dbReference type="SUPFAM" id="SSF49503">
    <property type="entry name" value="Cupredoxins"/>
    <property type="match status" value="1"/>
</dbReference>
<evidence type="ECO:0000256" key="6">
    <source>
        <dbReference type="ARBA" id="ARBA00022982"/>
    </source>
</evidence>
<feature type="binding site" evidence="9">
    <location>
        <position position="62"/>
    </location>
    <ligand>
        <name>Cu cation</name>
        <dbReference type="ChEBI" id="CHEBI:23378"/>
    </ligand>
</feature>
<sequence>MKTFYAAALAIGLAMPCSAFAADHEVKMLNKGSDGTPMVFEPLVVKAAPGDTITFVPTDKSHNSASMKGGLPEGADAWKGKTNEQITVTVNAEGIYMYQCTPHLGMGMVGAIVVGQPTNLEAVKGLKYPGKAKKTAEKIFAEIEAGS</sequence>